<gene>
    <name evidence="1" type="ORF">RA086_05515</name>
</gene>
<evidence type="ECO:0000313" key="2">
    <source>
        <dbReference type="Proteomes" id="UP001227831"/>
    </source>
</evidence>
<dbReference type="RefSeq" id="WP_308702862.1">
    <property type="nucleotide sequence ID" value="NZ_AP027463.1"/>
</dbReference>
<comment type="caution">
    <text evidence="1">The sequence shown here is derived from an EMBL/GenBank/DDBJ whole genome shotgun (WGS) entry which is preliminary data.</text>
</comment>
<dbReference type="InterPro" id="IPR012865">
    <property type="entry name" value="DUF1642"/>
</dbReference>
<evidence type="ECO:0000313" key="1">
    <source>
        <dbReference type="EMBL" id="MDQ7937085.1"/>
    </source>
</evidence>
<protein>
    <submittedName>
        <fullName evidence="1">DUF1642 domain-containing protein</fullName>
    </submittedName>
</protein>
<proteinExistence type="predicted"/>
<keyword evidence="2" id="KW-1185">Reference proteome</keyword>
<dbReference type="Pfam" id="PF07852">
    <property type="entry name" value="DUF1642"/>
    <property type="match status" value="1"/>
</dbReference>
<reference evidence="1 2" key="1">
    <citation type="journal article" date="2023" name="Int. J. Syst. Evol. Microbiol.">
        <title>Lactiplantibacillus brownii sp. nov., a novel psychrotolerant species isolated from sauerkraut.</title>
        <authorList>
            <person name="Heng Y.C."/>
            <person name="Silvaraju S."/>
            <person name="Lee J.K.Y."/>
            <person name="Kittelmann S."/>
        </authorList>
    </citation>
    <scope>NUCLEOTIDE SEQUENCE [LARGE SCALE GENOMIC DNA]</scope>
    <source>
        <strain evidence="1 2">WILCCON 0030</strain>
    </source>
</reference>
<dbReference type="EMBL" id="JAVCWF010000001">
    <property type="protein sequence ID" value="MDQ7937085.1"/>
    <property type="molecule type" value="Genomic_DNA"/>
</dbReference>
<sequence length="139" mass="16631">MIKIYRKTAMIQAEQFDGSEEMIVQYGVVRERSVYYNGGFDCYIPPRRNSLRLNDWIVTKFSGKYKVISDDVFKQTYAELPVVPVEVAMVIQKYKRKGWDIMRFMYDNWEQYEDYSNWINDNSEIAARAWLDGYQVEES</sequence>
<organism evidence="1 2">
    <name type="scientific">Lactiplantibacillus brownii</name>
    <dbReference type="NCBI Taxonomy" id="3069269"/>
    <lineage>
        <taxon>Bacteria</taxon>
        <taxon>Bacillati</taxon>
        <taxon>Bacillota</taxon>
        <taxon>Bacilli</taxon>
        <taxon>Lactobacillales</taxon>
        <taxon>Lactobacillaceae</taxon>
        <taxon>Lactiplantibacillus</taxon>
    </lineage>
</organism>
<dbReference type="Proteomes" id="UP001227831">
    <property type="component" value="Unassembled WGS sequence"/>
</dbReference>
<accession>A0ABU1A9P5</accession>
<name>A0ABU1A9P5_9LACO</name>